<dbReference type="Gene3D" id="1.10.150.520">
    <property type="match status" value="1"/>
</dbReference>
<evidence type="ECO:0008006" key="6">
    <source>
        <dbReference type="Google" id="ProtNLM"/>
    </source>
</evidence>
<evidence type="ECO:0000256" key="3">
    <source>
        <dbReference type="ARBA" id="ARBA00022842"/>
    </source>
</evidence>
<dbReference type="PANTHER" id="PTHR46470">
    <property type="entry name" value="N-ACYLNEURAMINATE-9-PHOSPHATASE"/>
    <property type="match status" value="1"/>
</dbReference>
<comment type="caution">
    <text evidence="4">The sequence shown here is derived from an EMBL/GenBank/DDBJ whole genome shotgun (WGS) entry which is preliminary data.</text>
</comment>
<dbReference type="PRINTS" id="PR00413">
    <property type="entry name" value="HADHALOGNASE"/>
</dbReference>
<dbReference type="EMBL" id="BAAAND010000008">
    <property type="protein sequence ID" value="GAA1597620.1"/>
    <property type="molecule type" value="Genomic_DNA"/>
</dbReference>
<evidence type="ECO:0000256" key="1">
    <source>
        <dbReference type="ARBA" id="ARBA00001946"/>
    </source>
</evidence>
<dbReference type="Gene3D" id="3.40.50.1000">
    <property type="entry name" value="HAD superfamily/HAD-like"/>
    <property type="match status" value="1"/>
</dbReference>
<dbReference type="SFLD" id="SFLDS00003">
    <property type="entry name" value="Haloacid_Dehalogenase"/>
    <property type="match status" value="1"/>
</dbReference>
<evidence type="ECO:0000313" key="4">
    <source>
        <dbReference type="EMBL" id="GAA1597620.1"/>
    </source>
</evidence>
<dbReference type="Pfam" id="PF00702">
    <property type="entry name" value="Hydrolase"/>
    <property type="match status" value="1"/>
</dbReference>
<dbReference type="NCBIfam" id="TIGR01549">
    <property type="entry name" value="HAD-SF-IA-v1"/>
    <property type="match status" value="1"/>
</dbReference>
<accession>A0ABP4Q0U1</accession>
<proteinExistence type="predicted"/>
<name>A0ABP4Q0U1_9ACTN</name>
<dbReference type="RefSeq" id="WP_344195627.1">
    <property type="nucleotide sequence ID" value="NZ_BAAAND010000008.1"/>
</dbReference>
<dbReference type="InterPro" id="IPR023214">
    <property type="entry name" value="HAD_sf"/>
</dbReference>
<dbReference type="Proteomes" id="UP001500190">
    <property type="component" value="Unassembled WGS sequence"/>
</dbReference>
<keyword evidence="2" id="KW-0378">Hydrolase</keyword>
<organism evidence="4 5">
    <name type="scientific">Kribbella karoonensis</name>
    <dbReference type="NCBI Taxonomy" id="324851"/>
    <lineage>
        <taxon>Bacteria</taxon>
        <taxon>Bacillati</taxon>
        <taxon>Actinomycetota</taxon>
        <taxon>Actinomycetes</taxon>
        <taxon>Propionibacteriales</taxon>
        <taxon>Kribbellaceae</taxon>
        <taxon>Kribbella</taxon>
    </lineage>
</organism>
<dbReference type="InterPro" id="IPR051400">
    <property type="entry name" value="HAD-like_hydrolase"/>
</dbReference>
<evidence type="ECO:0000256" key="2">
    <source>
        <dbReference type="ARBA" id="ARBA00022801"/>
    </source>
</evidence>
<protein>
    <recommendedName>
        <fullName evidence="6">Hydrolase of the HAD superfamily</fullName>
    </recommendedName>
</protein>
<sequence>MRPRLACFDLDNTLIDRNGAFLRWARWWVEIHELDESALEWFVAHDNGGFRPREELFGMARDVFGIAAPVDELIAAYNEEHPLFTWVRPAVLDGLGSLRAAGWRVAVVTNGDPAQQDLKLEYTQLVKAVDYVCVSGAVGVRKPDPRIFELTAERTGATLEGGWMVGDHPAYDIAGGIAAGLGTIRVGTHNGTGTPAADHQVDSVLEAFEIILDEHNTDHRCTAR</sequence>
<dbReference type="InterPro" id="IPR036412">
    <property type="entry name" value="HAD-like_sf"/>
</dbReference>
<dbReference type="SUPFAM" id="SSF56784">
    <property type="entry name" value="HAD-like"/>
    <property type="match status" value="1"/>
</dbReference>
<keyword evidence="3" id="KW-0460">Magnesium</keyword>
<keyword evidence="5" id="KW-1185">Reference proteome</keyword>
<reference evidence="5" key="1">
    <citation type="journal article" date="2019" name="Int. J. Syst. Evol. Microbiol.">
        <title>The Global Catalogue of Microorganisms (GCM) 10K type strain sequencing project: providing services to taxonomists for standard genome sequencing and annotation.</title>
        <authorList>
            <consortium name="The Broad Institute Genomics Platform"/>
            <consortium name="The Broad Institute Genome Sequencing Center for Infectious Disease"/>
            <person name="Wu L."/>
            <person name="Ma J."/>
        </authorList>
    </citation>
    <scope>NUCLEOTIDE SEQUENCE [LARGE SCALE GENOMIC DNA]</scope>
    <source>
        <strain evidence="5">JCM 14304</strain>
    </source>
</reference>
<gene>
    <name evidence="4" type="ORF">GCM10009742_51060</name>
</gene>
<dbReference type="InterPro" id="IPR006439">
    <property type="entry name" value="HAD-SF_hydro_IA"/>
</dbReference>
<comment type="cofactor">
    <cofactor evidence="1">
        <name>Mg(2+)</name>
        <dbReference type="ChEBI" id="CHEBI:18420"/>
    </cofactor>
</comment>
<evidence type="ECO:0000313" key="5">
    <source>
        <dbReference type="Proteomes" id="UP001500190"/>
    </source>
</evidence>
<dbReference type="SFLD" id="SFLDG01129">
    <property type="entry name" value="C1.5:_HAD__Beta-PGM__Phosphata"/>
    <property type="match status" value="1"/>
</dbReference>